<evidence type="ECO:0000256" key="4">
    <source>
        <dbReference type="ARBA" id="ARBA00023136"/>
    </source>
</evidence>
<dbReference type="PANTHER" id="PTHR45724">
    <property type="entry name" value="AQUAPORIN NIP2-1"/>
    <property type="match status" value="1"/>
</dbReference>
<name>A0A9P0Z076_CUSEU</name>
<accession>A0A9P0Z076</accession>
<comment type="subcellular location">
    <subcellularLocation>
        <location evidence="1">Membrane</location>
        <topology evidence="1">Multi-pass membrane protein</topology>
    </subcellularLocation>
</comment>
<evidence type="ECO:0000313" key="6">
    <source>
        <dbReference type="EMBL" id="CAH9081602.1"/>
    </source>
</evidence>
<keyword evidence="3 5" id="KW-1133">Transmembrane helix</keyword>
<evidence type="ECO:0000256" key="2">
    <source>
        <dbReference type="ARBA" id="ARBA00022692"/>
    </source>
</evidence>
<evidence type="ECO:0000313" key="7">
    <source>
        <dbReference type="Proteomes" id="UP001152484"/>
    </source>
</evidence>
<dbReference type="Gene3D" id="1.20.1080.10">
    <property type="entry name" value="Glycerol uptake facilitator protein"/>
    <property type="match status" value="1"/>
</dbReference>
<dbReference type="PANTHER" id="PTHR45724:SF23">
    <property type="entry name" value="AQUAPORIN NIP4-1-RELATED"/>
    <property type="match status" value="1"/>
</dbReference>
<keyword evidence="2 5" id="KW-0812">Transmembrane</keyword>
<feature type="transmembrane region" description="Helical" evidence="5">
    <location>
        <begin position="6"/>
        <end position="29"/>
    </location>
</feature>
<evidence type="ECO:0000256" key="1">
    <source>
        <dbReference type="ARBA" id="ARBA00004141"/>
    </source>
</evidence>
<dbReference type="GO" id="GO:0016020">
    <property type="term" value="C:membrane"/>
    <property type="evidence" value="ECO:0007669"/>
    <property type="project" value="UniProtKB-SubCell"/>
</dbReference>
<organism evidence="6 7">
    <name type="scientific">Cuscuta europaea</name>
    <name type="common">European dodder</name>
    <dbReference type="NCBI Taxonomy" id="41803"/>
    <lineage>
        <taxon>Eukaryota</taxon>
        <taxon>Viridiplantae</taxon>
        <taxon>Streptophyta</taxon>
        <taxon>Embryophyta</taxon>
        <taxon>Tracheophyta</taxon>
        <taxon>Spermatophyta</taxon>
        <taxon>Magnoliopsida</taxon>
        <taxon>eudicotyledons</taxon>
        <taxon>Gunneridae</taxon>
        <taxon>Pentapetalae</taxon>
        <taxon>asterids</taxon>
        <taxon>lamiids</taxon>
        <taxon>Solanales</taxon>
        <taxon>Convolvulaceae</taxon>
        <taxon>Cuscuteae</taxon>
        <taxon>Cuscuta</taxon>
        <taxon>Cuscuta subgen. Cuscuta</taxon>
    </lineage>
</organism>
<dbReference type="EMBL" id="CAMAPE010000014">
    <property type="protein sequence ID" value="CAH9081602.1"/>
    <property type="molecule type" value="Genomic_DNA"/>
</dbReference>
<sequence>MYILGQLVGSILASGTLYVLLGVKSEAFFGTLPAGSDIQSFIIEFIMSFLFMFVISGVATDNRAVSNSYFLQNDFLLNLHGTITHFYVTSFCLPMISFLFSTWI</sequence>
<proteinExistence type="predicted"/>
<dbReference type="Proteomes" id="UP001152484">
    <property type="component" value="Unassembled WGS sequence"/>
</dbReference>
<dbReference type="Pfam" id="PF00230">
    <property type="entry name" value="MIP"/>
    <property type="match status" value="1"/>
</dbReference>
<reference evidence="6" key="1">
    <citation type="submission" date="2022-07" db="EMBL/GenBank/DDBJ databases">
        <authorList>
            <person name="Macas J."/>
            <person name="Novak P."/>
            <person name="Neumann P."/>
        </authorList>
    </citation>
    <scope>NUCLEOTIDE SEQUENCE</scope>
</reference>
<evidence type="ECO:0000256" key="3">
    <source>
        <dbReference type="ARBA" id="ARBA00022989"/>
    </source>
</evidence>
<keyword evidence="4 5" id="KW-0472">Membrane</keyword>
<dbReference type="InterPro" id="IPR000425">
    <property type="entry name" value="MIP"/>
</dbReference>
<comment type="caution">
    <text evidence="6">The sequence shown here is derived from an EMBL/GenBank/DDBJ whole genome shotgun (WGS) entry which is preliminary data.</text>
</comment>
<gene>
    <name evidence="6" type="ORF">CEURO_LOCUS7962</name>
</gene>
<dbReference type="GO" id="GO:0015267">
    <property type="term" value="F:channel activity"/>
    <property type="evidence" value="ECO:0007669"/>
    <property type="project" value="InterPro"/>
</dbReference>
<dbReference type="AlphaFoldDB" id="A0A9P0Z076"/>
<dbReference type="InterPro" id="IPR023271">
    <property type="entry name" value="Aquaporin-like"/>
</dbReference>
<evidence type="ECO:0000256" key="5">
    <source>
        <dbReference type="SAM" id="Phobius"/>
    </source>
</evidence>
<dbReference type="SUPFAM" id="SSF81338">
    <property type="entry name" value="Aquaporin-like"/>
    <property type="match status" value="1"/>
</dbReference>
<keyword evidence="7" id="KW-1185">Reference proteome</keyword>
<dbReference type="OrthoDB" id="3222at2759"/>
<feature type="transmembrane region" description="Helical" evidence="5">
    <location>
        <begin position="79"/>
        <end position="100"/>
    </location>
</feature>
<feature type="transmembrane region" description="Helical" evidence="5">
    <location>
        <begin position="41"/>
        <end position="59"/>
    </location>
</feature>
<protein>
    <submittedName>
        <fullName evidence="6">Uncharacterized protein</fullName>
    </submittedName>
</protein>
<dbReference type="InterPro" id="IPR034294">
    <property type="entry name" value="Aquaporin_transptr"/>
</dbReference>